<dbReference type="EMBL" id="KL367529">
    <property type="protein sequence ID" value="KFD65968.1"/>
    <property type="molecule type" value="Genomic_DNA"/>
</dbReference>
<dbReference type="PANTHER" id="PTHR23259">
    <property type="entry name" value="RIDDLE"/>
    <property type="match status" value="1"/>
</dbReference>
<evidence type="ECO:0000256" key="4">
    <source>
        <dbReference type="ARBA" id="ARBA00023157"/>
    </source>
</evidence>
<reference evidence="7 8" key="1">
    <citation type="journal article" date="2014" name="Nat. Genet.">
        <title>Genome and transcriptome of the porcine whipworm Trichuris suis.</title>
        <authorList>
            <person name="Jex A.R."/>
            <person name="Nejsum P."/>
            <person name="Schwarz E.M."/>
            <person name="Hu L."/>
            <person name="Young N.D."/>
            <person name="Hall R.S."/>
            <person name="Korhonen P.K."/>
            <person name="Liao S."/>
            <person name="Thamsborg S."/>
            <person name="Xia J."/>
            <person name="Xu P."/>
            <person name="Wang S."/>
            <person name="Scheerlinck J.P."/>
            <person name="Hofmann A."/>
            <person name="Sternberg P.W."/>
            <person name="Wang J."/>
            <person name="Gasser R.B."/>
        </authorList>
    </citation>
    <scope>NUCLEOTIDE SEQUENCE [LARGE SCALE GENOMIC DNA]</scope>
    <source>
        <strain evidence="7">DCEP-RM93F</strain>
        <strain evidence="6">DCEP-RM93M</strain>
    </source>
</reference>
<gene>
    <name evidence="6" type="ORF">M513_03142</name>
    <name evidence="7" type="ORF">M514_03142</name>
</gene>
<accession>A0A085N922</accession>
<sequence length="123" mass="13581">MEHSILMPPSTAACDGFVSASNDPKKEAMKVIFIIAMLVALSTCTQKCGPNQVYLRCGPSCPLTCEDVLRPKPKMCTLQCVRGCFCKGGYVLDEEKNCVPRRRCLKSRKRQPGLKEKAKTIAI</sequence>
<evidence type="ECO:0000256" key="2">
    <source>
        <dbReference type="ARBA" id="ARBA00022690"/>
    </source>
</evidence>
<protein>
    <recommendedName>
        <fullName evidence="5">TIL domain-containing protein</fullName>
    </recommendedName>
</protein>
<keyword evidence="2" id="KW-0646">Protease inhibitor</keyword>
<dbReference type="EMBL" id="KL363196">
    <property type="protein sequence ID" value="KFD56018.1"/>
    <property type="molecule type" value="Genomic_DNA"/>
</dbReference>
<feature type="domain" description="TIL" evidence="5">
    <location>
        <begin position="48"/>
        <end position="104"/>
    </location>
</feature>
<dbReference type="Pfam" id="PF01826">
    <property type="entry name" value="TIL"/>
    <property type="match status" value="1"/>
</dbReference>
<dbReference type="Gene3D" id="2.10.25.10">
    <property type="entry name" value="Laminin"/>
    <property type="match status" value="1"/>
</dbReference>
<dbReference type="PANTHER" id="PTHR23259:SF70">
    <property type="entry name" value="ACCESSORY GLAND PROTEIN ACP62F-RELATED"/>
    <property type="match status" value="1"/>
</dbReference>
<evidence type="ECO:0000313" key="6">
    <source>
        <dbReference type="EMBL" id="KFD56018.1"/>
    </source>
</evidence>
<dbReference type="InterPro" id="IPR036084">
    <property type="entry name" value="Ser_inhib-like_sf"/>
</dbReference>
<dbReference type="AlphaFoldDB" id="A0A085N922"/>
<evidence type="ECO:0000256" key="1">
    <source>
        <dbReference type="ARBA" id="ARBA00007611"/>
    </source>
</evidence>
<dbReference type="FunFam" id="2.10.25.10:FF:000055">
    <property type="entry name" value="alpha-tectorin isoform X1"/>
    <property type="match status" value="1"/>
</dbReference>
<keyword evidence="4" id="KW-1015">Disulfide bond</keyword>
<dbReference type="Proteomes" id="UP000030764">
    <property type="component" value="Unassembled WGS sequence"/>
</dbReference>
<dbReference type="InterPro" id="IPR002919">
    <property type="entry name" value="TIL_dom"/>
</dbReference>
<dbReference type="CDD" id="cd19941">
    <property type="entry name" value="TIL"/>
    <property type="match status" value="1"/>
</dbReference>
<dbReference type="Proteomes" id="UP000030758">
    <property type="component" value="Unassembled WGS sequence"/>
</dbReference>
<proteinExistence type="inferred from homology"/>
<dbReference type="GO" id="GO:0004867">
    <property type="term" value="F:serine-type endopeptidase inhibitor activity"/>
    <property type="evidence" value="ECO:0007669"/>
    <property type="project" value="UniProtKB-KW"/>
</dbReference>
<evidence type="ECO:0000256" key="3">
    <source>
        <dbReference type="ARBA" id="ARBA00022900"/>
    </source>
</evidence>
<keyword evidence="3" id="KW-0722">Serine protease inhibitor</keyword>
<evidence type="ECO:0000313" key="7">
    <source>
        <dbReference type="EMBL" id="KFD65968.1"/>
    </source>
</evidence>
<organism evidence="7">
    <name type="scientific">Trichuris suis</name>
    <name type="common">pig whipworm</name>
    <dbReference type="NCBI Taxonomy" id="68888"/>
    <lineage>
        <taxon>Eukaryota</taxon>
        <taxon>Metazoa</taxon>
        <taxon>Ecdysozoa</taxon>
        <taxon>Nematoda</taxon>
        <taxon>Enoplea</taxon>
        <taxon>Dorylaimia</taxon>
        <taxon>Trichinellida</taxon>
        <taxon>Trichuridae</taxon>
        <taxon>Trichuris</taxon>
    </lineage>
</organism>
<dbReference type="InterPro" id="IPR051368">
    <property type="entry name" value="SerProtInhib-TIL_Domain"/>
</dbReference>
<evidence type="ECO:0000259" key="5">
    <source>
        <dbReference type="Pfam" id="PF01826"/>
    </source>
</evidence>
<keyword evidence="8" id="KW-1185">Reference proteome</keyword>
<name>A0A085N922_9BILA</name>
<dbReference type="SUPFAM" id="SSF57567">
    <property type="entry name" value="Serine protease inhibitors"/>
    <property type="match status" value="1"/>
</dbReference>
<evidence type="ECO:0000313" key="8">
    <source>
        <dbReference type="Proteomes" id="UP000030764"/>
    </source>
</evidence>
<comment type="similarity">
    <text evidence="1">Belongs to the serine protease inhibitor-like (TIL domain-containing) family.</text>
</comment>